<dbReference type="RefSeq" id="WP_092756088.1">
    <property type="nucleotide sequence ID" value="NZ_FOCG01000003.1"/>
</dbReference>
<dbReference type="GO" id="GO:0097367">
    <property type="term" value="F:carbohydrate derivative binding"/>
    <property type="evidence" value="ECO:0007669"/>
    <property type="project" value="InterPro"/>
</dbReference>
<accession>A0A1H8DNU0</accession>
<dbReference type="Pfam" id="PF13580">
    <property type="entry name" value="SIS_2"/>
    <property type="match status" value="1"/>
</dbReference>
<evidence type="ECO:0000313" key="2">
    <source>
        <dbReference type="EMBL" id="SEN09011.1"/>
    </source>
</evidence>
<sequence length="215" mass="22959">MEKHVQQIFEHLFTRFDCLRGCEKEIASAYKLIEQCYANGGKLLICGNGGSQADADHIVGELMKGFLLKRPVSQQYAELLGEKFDNGTYLAQNLQGALPAISLGNHNALLTAFSNDVAPDMVFAQQVFGYGRKGDVLIGLTTSGNSANVVNAAKIAKSLGVSVISITGTNGGKIAAFSDSAINLPAAETYLVQELTLPVYHALCAMIEAHFFACP</sequence>
<feature type="domain" description="SIS" evidence="1">
    <location>
        <begin position="33"/>
        <end position="213"/>
    </location>
</feature>
<organism evidence="2 3">
    <name type="scientific">Hydrogenoanaerobacterium saccharovorans</name>
    <dbReference type="NCBI Taxonomy" id="474960"/>
    <lineage>
        <taxon>Bacteria</taxon>
        <taxon>Bacillati</taxon>
        <taxon>Bacillota</taxon>
        <taxon>Clostridia</taxon>
        <taxon>Eubacteriales</taxon>
        <taxon>Oscillospiraceae</taxon>
        <taxon>Hydrogenoanaerobacterium</taxon>
    </lineage>
</organism>
<dbReference type="OrthoDB" id="9781311at2"/>
<reference evidence="2 3" key="1">
    <citation type="submission" date="2016-10" db="EMBL/GenBank/DDBJ databases">
        <authorList>
            <person name="de Groot N.N."/>
        </authorList>
    </citation>
    <scope>NUCLEOTIDE SEQUENCE [LARGE SCALE GENOMIC DNA]</scope>
    <source>
        <strain evidence="2 3">CGMCC 1.5070</strain>
    </source>
</reference>
<dbReference type="EMBL" id="FOCG01000003">
    <property type="protein sequence ID" value="SEN09011.1"/>
    <property type="molecule type" value="Genomic_DNA"/>
</dbReference>
<dbReference type="PROSITE" id="PS51464">
    <property type="entry name" value="SIS"/>
    <property type="match status" value="1"/>
</dbReference>
<dbReference type="SUPFAM" id="SSF53697">
    <property type="entry name" value="SIS domain"/>
    <property type="match status" value="1"/>
</dbReference>
<dbReference type="PANTHER" id="PTHR30390:SF6">
    <property type="entry name" value="DNAA INITIATOR-ASSOCIATING PROTEIN DIAA"/>
    <property type="match status" value="1"/>
</dbReference>
<dbReference type="CDD" id="cd05006">
    <property type="entry name" value="SIS_GmhA"/>
    <property type="match status" value="1"/>
</dbReference>
<dbReference type="InterPro" id="IPR050099">
    <property type="entry name" value="SIS_GmhA/DiaA_subfam"/>
</dbReference>
<dbReference type="AlphaFoldDB" id="A0A1H8DNU0"/>
<gene>
    <name evidence="2" type="ORF">SAMN05216180_2720</name>
</gene>
<keyword evidence="3" id="KW-1185">Reference proteome</keyword>
<protein>
    <submittedName>
        <fullName evidence="2">D-sedoheptulose 7-phosphate isomerase</fullName>
    </submittedName>
</protein>
<dbReference type="STRING" id="474960.SAMN05216180_2720"/>
<keyword evidence="2" id="KW-0413">Isomerase</keyword>
<dbReference type="Proteomes" id="UP000199158">
    <property type="component" value="Unassembled WGS sequence"/>
</dbReference>
<dbReference type="GO" id="GO:0016853">
    <property type="term" value="F:isomerase activity"/>
    <property type="evidence" value="ECO:0007669"/>
    <property type="project" value="UniProtKB-KW"/>
</dbReference>
<dbReference type="PANTHER" id="PTHR30390">
    <property type="entry name" value="SEDOHEPTULOSE 7-PHOSPHATE ISOMERASE / DNAA INITIATOR-ASSOCIATING FACTOR FOR REPLICATION INITIATION"/>
    <property type="match status" value="1"/>
</dbReference>
<dbReference type="InterPro" id="IPR035461">
    <property type="entry name" value="GmhA/DiaA"/>
</dbReference>
<dbReference type="InterPro" id="IPR001347">
    <property type="entry name" value="SIS_dom"/>
</dbReference>
<dbReference type="Pfam" id="PF01380">
    <property type="entry name" value="SIS"/>
    <property type="match status" value="1"/>
</dbReference>
<evidence type="ECO:0000313" key="3">
    <source>
        <dbReference type="Proteomes" id="UP000199158"/>
    </source>
</evidence>
<dbReference type="Gene3D" id="3.40.50.10490">
    <property type="entry name" value="Glucose-6-phosphate isomerase like protein, domain 1"/>
    <property type="match status" value="1"/>
</dbReference>
<dbReference type="InterPro" id="IPR046348">
    <property type="entry name" value="SIS_dom_sf"/>
</dbReference>
<evidence type="ECO:0000259" key="1">
    <source>
        <dbReference type="PROSITE" id="PS51464"/>
    </source>
</evidence>
<proteinExistence type="predicted"/>
<name>A0A1H8DNU0_9FIRM</name>
<dbReference type="GO" id="GO:1901135">
    <property type="term" value="P:carbohydrate derivative metabolic process"/>
    <property type="evidence" value="ECO:0007669"/>
    <property type="project" value="InterPro"/>
</dbReference>